<dbReference type="Proteomes" id="UP000385207">
    <property type="component" value="Unassembled WGS sequence"/>
</dbReference>
<sequence precursor="true">MLRSPRLPQLLSCALLGLLAGGAQASTPSPTPDSLQPLLATMNERLNIADLVALTKWDSGKPIQDSAREAQVIADARKLAVARKLDPDDVAELVGAQIEANKLVQYGLIAQWHAAGKAPDTPRPDLTKQIRPQLDELQNRLLQQYARFVPYRTDPNCQDWLAKARSSLIKDGLHGQALIRATGELCIAAR</sequence>
<gene>
    <name evidence="6" type="ORF">PS862_04007</name>
</gene>
<evidence type="ECO:0000256" key="3">
    <source>
        <dbReference type="ARBA" id="ARBA00022729"/>
    </source>
</evidence>
<comment type="pathway">
    <text evidence="1 5">Metabolic intermediate biosynthesis; prephenate biosynthesis; prephenate from chorismate: step 1/1.</text>
</comment>
<protein>
    <recommendedName>
        <fullName evidence="2 5">Chorismate mutase</fullName>
        <ecNumber evidence="2 5">5.4.99.5</ecNumber>
    </recommendedName>
</protein>
<dbReference type="RefSeq" id="WP_150748348.1">
    <property type="nucleotide sequence ID" value="NZ_CABVHE010000074.1"/>
</dbReference>
<dbReference type="InterPro" id="IPR002701">
    <property type="entry name" value="CM_II_prokaryot"/>
</dbReference>
<dbReference type="InterPro" id="IPR051331">
    <property type="entry name" value="Chorismate_mutase-related"/>
</dbReference>
<evidence type="ECO:0000313" key="7">
    <source>
        <dbReference type="Proteomes" id="UP000385207"/>
    </source>
</evidence>
<dbReference type="PIRSF" id="PIRSF026640">
    <property type="entry name" value="Peripl_chor_mut"/>
    <property type="match status" value="1"/>
</dbReference>
<dbReference type="AlphaFoldDB" id="A0A5E6XJD8"/>
<evidence type="ECO:0000256" key="5">
    <source>
        <dbReference type="PIRNR" id="PIRNR026640"/>
    </source>
</evidence>
<reference evidence="6 7" key="1">
    <citation type="submission" date="2019-09" db="EMBL/GenBank/DDBJ databases">
        <authorList>
            <person name="Chandra G."/>
            <person name="Truman W A."/>
        </authorList>
    </citation>
    <scope>NUCLEOTIDE SEQUENCE [LARGE SCALE GENOMIC DNA]</scope>
    <source>
        <strain evidence="6">PS862</strain>
    </source>
</reference>
<evidence type="ECO:0000256" key="2">
    <source>
        <dbReference type="ARBA" id="ARBA00012404"/>
    </source>
</evidence>
<name>A0A5E6XJD8_PSEFL</name>
<dbReference type="GO" id="GO:0004106">
    <property type="term" value="F:chorismate mutase activity"/>
    <property type="evidence" value="ECO:0007669"/>
    <property type="project" value="UniProtKB-EC"/>
</dbReference>
<dbReference type="GO" id="GO:0046417">
    <property type="term" value="P:chorismate metabolic process"/>
    <property type="evidence" value="ECO:0007669"/>
    <property type="project" value="InterPro"/>
</dbReference>
<dbReference type="InterPro" id="IPR008240">
    <property type="entry name" value="Chorismate_mutase_periplasmic"/>
</dbReference>
<dbReference type="PANTHER" id="PTHR38041:SF2">
    <property type="entry name" value="SECRETED CHORISMATE MUTASE"/>
    <property type="match status" value="1"/>
</dbReference>
<dbReference type="GO" id="GO:0009697">
    <property type="term" value="P:salicylic acid biosynthetic process"/>
    <property type="evidence" value="ECO:0007669"/>
    <property type="project" value="TreeGrafter"/>
</dbReference>
<dbReference type="EC" id="5.4.99.5" evidence="2 5"/>
<proteinExistence type="predicted"/>
<dbReference type="OrthoDB" id="1262744at2"/>
<dbReference type="NCBIfam" id="TIGR01806">
    <property type="entry name" value="CM_mono2"/>
    <property type="match status" value="1"/>
</dbReference>
<evidence type="ECO:0000256" key="1">
    <source>
        <dbReference type="ARBA" id="ARBA00004817"/>
    </source>
</evidence>
<comment type="catalytic activity">
    <reaction evidence="5">
        <text>chorismate = prephenate</text>
        <dbReference type="Rhea" id="RHEA:13897"/>
        <dbReference type="ChEBI" id="CHEBI:29748"/>
        <dbReference type="ChEBI" id="CHEBI:29934"/>
        <dbReference type="EC" id="5.4.99.5"/>
    </reaction>
</comment>
<dbReference type="Pfam" id="PF01817">
    <property type="entry name" value="CM_2"/>
    <property type="match status" value="1"/>
</dbReference>
<organism evidence="6 7">
    <name type="scientific">Pseudomonas fluorescens</name>
    <dbReference type="NCBI Taxonomy" id="294"/>
    <lineage>
        <taxon>Bacteria</taxon>
        <taxon>Pseudomonadati</taxon>
        <taxon>Pseudomonadota</taxon>
        <taxon>Gammaproteobacteria</taxon>
        <taxon>Pseudomonadales</taxon>
        <taxon>Pseudomonadaceae</taxon>
        <taxon>Pseudomonas</taxon>
    </lineage>
</organism>
<keyword evidence="3" id="KW-0732">Signal</keyword>
<dbReference type="EMBL" id="CABVII010000019">
    <property type="protein sequence ID" value="VVP24051.1"/>
    <property type="molecule type" value="Genomic_DNA"/>
</dbReference>
<evidence type="ECO:0000256" key="4">
    <source>
        <dbReference type="ARBA" id="ARBA00023235"/>
    </source>
</evidence>
<evidence type="ECO:0000313" key="6">
    <source>
        <dbReference type="EMBL" id="VVP24051.1"/>
    </source>
</evidence>
<dbReference type="SUPFAM" id="SSF48600">
    <property type="entry name" value="Chorismate mutase II"/>
    <property type="match status" value="1"/>
</dbReference>
<dbReference type="PANTHER" id="PTHR38041">
    <property type="entry name" value="CHORISMATE MUTASE"/>
    <property type="match status" value="1"/>
</dbReference>
<dbReference type="UniPathway" id="UPA00120">
    <property type="reaction ID" value="UER00203"/>
</dbReference>
<dbReference type="SMART" id="SM00830">
    <property type="entry name" value="CM_2"/>
    <property type="match status" value="1"/>
</dbReference>
<dbReference type="InterPro" id="IPR036979">
    <property type="entry name" value="CM_dom_sf"/>
</dbReference>
<dbReference type="Gene3D" id="1.20.59.10">
    <property type="entry name" value="Chorismate mutase"/>
    <property type="match status" value="1"/>
</dbReference>
<accession>A0A5E6XJD8</accession>
<dbReference type="NCBIfam" id="NF006741">
    <property type="entry name" value="PRK09269.1"/>
    <property type="match status" value="1"/>
</dbReference>
<comment type="function">
    <text evidence="5">Catalyzes the Claisen rearrangement of chorismate to prephenate.</text>
</comment>
<dbReference type="PROSITE" id="PS51168">
    <property type="entry name" value="CHORISMATE_MUT_2"/>
    <property type="match status" value="1"/>
</dbReference>
<dbReference type="InterPro" id="IPR036263">
    <property type="entry name" value="Chorismate_II_sf"/>
</dbReference>
<keyword evidence="4 5" id="KW-0413">Isomerase</keyword>